<dbReference type="Pfam" id="PF00254">
    <property type="entry name" value="FKBP_C"/>
    <property type="match status" value="1"/>
</dbReference>
<dbReference type="PROSITE" id="PS51257">
    <property type="entry name" value="PROKAR_LIPOPROTEIN"/>
    <property type="match status" value="1"/>
</dbReference>
<dbReference type="InterPro" id="IPR001179">
    <property type="entry name" value="PPIase_FKBP_dom"/>
</dbReference>
<dbReference type="PANTHER" id="PTHR43811:SF19">
    <property type="entry name" value="39 KDA FK506-BINDING NUCLEAR PROTEIN"/>
    <property type="match status" value="1"/>
</dbReference>
<feature type="domain" description="PPIase FKBP-type" evidence="8">
    <location>
        <begin position="76"/>
        <end position="158"/>
    </location>
</feature>
<keyword evidence="10" id="KW-1185">Reference proteome</keyword>
<accession>A0ABS9KSI9</accession>
<proteinExistence type="inferred from homology"/>
<gene>
    <name evidence="9" type="ORF">LZZ85_13350</name>
</gene>
<dbReference type="GO" id="GO:0003755">
    <property type="term" value="F:peptidyl-prolyl cis-trans isomerase activity"/>
    <property type="evidence" value="ECO:0007669"/>
    <property type="project" value="UniProtKB-EC"/>
</dbReference>
<evidence type="ECO:0000256" key="6">
    <source>
        <dbReference type="RuleBase" id="RU003915"/>
    </source>
</evidence>
<dbReference type="EMBL" id="JAKLTR010000008">
    <property type="protein sequence ID" value="MCG2615279.1"/>
    <property type="molecule type" value="Genomic_DNA"/>
</dbReference>
<evidence type="ECO:0000256" key="3">
    <source>
        <dbReference type="ARBA" id="ARBA00023110"/>
    </source>
</evidence>
<sequence length="158" mass="16823">MRKILALVLVFSLLFAGCSKDDNECKYDVCGIVAPESEIAAVQSHITSKGITAERHCSGVFYTVEVAGTGKNPTPCSNILIKYKGYLTNGSVFDQAVNPVAFGLGELISGWRSVLPTIKAGGRIVLYIPPSLGYGNRASGSIPANSIIIFEIDLLDVQ</sequence>
<organism evidence="9 10">
    <name type="scientific">Terrimonas ginsenosidimutans</name>
    <dbReference type="NCBI Taxonomy" id="2908004"/>
    <lineage>
        <taxon>Bacteria</taxon>
        <taxon>Pseudomonadati</taxon>
        <taxon>Bacteroidota</taxon>
        <taxon>Chitinophagia</taxon>
        <taxon>Chitinophagales</taxon>
        <taxon>Chitinophagaceae</taxon>
        <taxon>Terrimonas</taxon>
    </lineage>
</organism>
<feature type="chain" id="PRO_5046545648" description="Peptidyl-prolyl cis-trans isomerase" evidence="7">
    <location>
        <begin position="22"/>
        <end position="158"/>
    </location>
</feature>
<dbReference type="SUPFAM" id="SSF54534">
    <property type="entry name" value="FKBP-like"/>
    <property type="match status" value="1"/>
</dbReference>
<keyword evidence="3 5" id="KW-0697">Rotamase</keyword>
<dbReference type="Proteomes" id="UP001165367">
    <property type="component" value="Unassembled WGS sequence"/>
</dbReference>
<dbReference type="RefSeq" id="WP_237872490.1">
    <property type="nucleotide sequence ID" value="NZ_JAKLTR010000008.1"/>
</dbReference>
<evidence type="ECO:0000256" key="2">
    <source>
        <dbReference type="ARBA" id="ARBA00006577"/>
    </source>
</evidence>
<comment type="caution">
    <text evidence="9">The sequence shown here is derived from an EMBL/GenBank/DDBJ whole genome shotgun (WGS) entry which is preliminary data.</text>
</comment>
<dbReference type="PANTHER" id="PTHR43811">
    <property type="entry name" value="FKBP-TYPE PEPTIDYL-PROLYL CIS-TRANS ISOMERASE FKPA"/>
    <property type="match status" value="1"/>
</dbReference>
<dbReference type="PROSITE" id="PS50059">
    <property type="entry name" value="FKBP_PPIASE"/>
    <property type="match status" value="1"/>
</dbReference>
<name>A0ABS9KSI9_9BACT</name>
<evidence type="ECO:0000256" key="7">
    <source>
        <dbReference type="SAM" id="SignalP"/>
    </source>
</evidence>
<feature type="signal peptide" evidence="7">
    <location>
        <begin position="1"/>
        <end position="21"/>
    </location>
</feature>
<comment type="similarity">
    <text evidence="2 6">Belongs to the FKBP-type PPIase family.</text>
</comment>
<dbReference type="Gene3D" id="3.10.50.40">
    <property type="match status" value="1"/>
</dbReference>
<dbReference type="EC" id="5.2.1.8" evidence="6"/>
<dbReference type="InterPro" id="IPR046357">
    <property type="entry name" value="PPIase_dom_sf"/>
</dbReference>
<reference evidence="9" key="1">
    <citation type="submission" date="2022-01" db="EMBL/GenBank/DDBJ databases">
        <authorList>
            <person name="Jo J.-H."/>
            <person name="Im W.-T."/>
        </authorList>
    </citation>
    <scope>NUCLEOTIDE SEQUENCE</scope>
    <source>
        <strain evidence="9">NA20</strain>
    </source>
</reference>
<evidence type="ECO:0000256" key="5">
    <source>
        <dbReference type="PROSITE-ProRule" id="PRU00277"/>
    </source>
</evidence>
<comment type="catalytic activity">
    <reaction evidence="1 5 6">
        <text>[protein]-peptidylproline (omega=180) = [protein]-peptidylproline (omega=0)</text>
        <dbReference type="Rhea" id="RHEA:16237"/>
        <dbReference type="Rhea" id="RHEA-COMP:10747"/>
        <dbReference type="Rhea" id="RHEA-COMP:10748"/>
        <dbReference type="ChEBI" id="CHEBI:83833"/>
        <dbReference type="ChEBI" id="CHEBI:83834"/>
        <dbReference type="EC" id="5.2.1.8"/>
    </reaction>
</comment>
<protein>
    <recommendedName>
        <fullName evidence="6">Peptidyl-prolyl cis-trans isomerase</fullName>
        <ecNumber evidence="6">5.2.1.8</ecNumber>
    </recommendedName>
</protein>
<evidence type="ECO:0000256" key="4">
    <source>
        <dbReference type="ARBA" id="ARBA00023235"/>
    </source>
</evidence>
<keyword evidence="7" id="KW-0732">Signal</keyword>
<evidence type="ECO:0000259" key="8">
    <source>
        <dbReference type="PROSITE" id="PS50059"/>
    </source>
</evidence>
<evidence type="ECO:0000313" key="9">
    <source>
        <dbReference type="EMBL" id="MCG2615279.1"/>
    </source>
</evidence>
<evidence type="ECO:0000256" key="1">
    <source>
        <dbReference type="ARBA" id="ARBA00000971"/>
    </source>
</evidence>
<evidence type="ECO:0000313" key="10">
    <source>
        <dbReference type="Proteomes" id="UP001165367"/>
    </source>
</evidence>
<keyword evidence="4 5" id="KW-0413">Isomerase</keyword>